<protein>
    <submittedName>
        <fullName evidence="1">Uncharacterized protein</fullName>
    </submittedName>
</protein>
<sequence>MCDQTYTTLILTRKVSLVLSPWTAGGEGRALDSLSVHVCNYAPGSKGHV</sequence>
<dbReference type="AlphaFoldDB" id="A0AA35X3E8"/>
<keyword evidence="2" id="KW-1185">Reference proteome</keyword>
<dbReference type="EMBL" id="CASHTH010002866">
    <property type="protein sequence ID" value="CAI8036387.1"/>
    <property type="molecule type" value="Genomic_DNA"/>
</dbReference>
<dbReference type="Proteomes" id="UP001174909">
    <property type="component" value="Unassembled WGS sequence"/>
</dbReference>
<reference evidence="1" key="1">
    <citation type="submission" date="2023-03" db="EMBL/GenBank/DDBJ databases">
        <authorList>
            <person name="Steffen K."/>
            <person name="Cardenas P."/>
        </authorList>
    </citation>
    <scope>NUCLEOTIDE SEQUENCE</scope>
</reference>
<name>A0AA35X3E8_GEOBA</name>
<proteinExistence type="predicted"/>
<accession>A0AA35X3E8</accession>
<evidence type="ECO:0000313" key="2">
    <source>
        <dbReference type="Proteomes" id="UP001174909"/>
    </source>
</evidence>
<organism evidence="1 2">
    <name type="scientific">Geodia barretti</name>
    <name type="common">Barrett's horny sponge</name>
    <dbReference type="NCBI Taxonomy" id="519541"/>
    <lineage>
        <taxon>Eukaryota</taxon>
        <taxon>Metazoa</taxon>
        <taxon>Porifera</taxon>
        <taxon>Demospongiae</taxon>
        <taxon>Heteroscleromorpha</taxon>
        <taxon>Tetractinellida</taxon>
        <taxon>Astrophorina</taxon>
        <taxon>Geodiidae</taxon>
        <taxon>Geodia</taxon>
    </lineage>
</organism>
<comment type="caution">
    <text evidence="1">The sequence shown here is derived from an EMBL/GenBank/DDBJ whole genome shotgun (WGS) entry which is preliminary data.</text>
</comment>
<gene>
    <name evidence="1" type="ORF">GBAR_LOCUS20384</name>
</gene>
<evidence type="ECO:0000313" key="1">
    <source>
        <dbReference type="EMBL" id="CAI8036387.1"/>
    </source>
</evidence>